<keyword evidence="3" id="KW-1185">Reference proteome</keyword>
<dbReference type="Proteomes" id="UP001499843">
    <property type="component" value="Unassembled WGS sequence"/>
</dbReference>
<evidence type="ECO:0000256" key="1">
    <source>
        <dbReference type="SAM" id="MobiDB-lite"/>
    </source>
</evidence>
<evidence type="ECO:0000313" key="2">
    <source>
        <dbReference type="EMBL" id="GAA2212011.1"/>
    </source>
</evidence>
<sequence>MWLDKQPPSSRGISATLARSTAHGDTSDRSPMDEILSEAGIKTMITGIRMPHTSTTQHRALASTVT</sequence>
<evidence type="ECO:0000313" key="3">
    <source>
        <dbReference type="Proteomes" id="UP001499843"/>
    </source>
</evidence>
<comment type="caution">
    <text evidence="2">The sequence shown here is derived from an EMBL/GenBank/DDBJ whole genome shotgun (WGS) entry which is preliminary data.</text>
</comment>
<protein>
    <submittedName>
        <fullName evidence="2">Uncharacterized protein</fullName>
    </submittedName>
</protein>
<accession>A0ABN3CRS6</accession>
<proteinExistence type="predicted"/>
<name>A0ABN3CRS6_9ACTN</name>
<feature type="region of interest" description="Disordered" evidence="1">
    <location>
        <begin position="1"/>
        <end position="33"/>
    </location>
</feature>
<feature type="compositionally biased region" description="Polar residues" evidence="1">
    <location>
        <begin position="7"/>
        <end position="19"/>
    </location>
</feature>
<dbReference type="EMBL" id="BAAAQX010000024">
    <property type="protein sequence ID" value="GAA2212011.1"/>
    <property type="molecule type" value="Genomic_DNA"/>
</dbReference>
<reference evidence="2 3" key="1">
    <citation type="journal article" date="2019" name="Int. J. Syst. Evol. Microbiol.">
        <title>The Global Catalogue of Microorganisms (GCM) 10K type strain sequencing project: providing services to taxonomists for standard genome sequencing and annotation.</title>
        <authorList>
            <consortium name="The Broad Institute Genomics Platform"/>
            <consortium name="The Broad Institute Genome Sequencing Center for Infectious Disease"/>
            <person name="Wu L."/>
            <person name="Ma J."/>
        </authorList>
    </citation>
    <scope>NUCLEOTIDE SEQUENCE [LARGE SCALE GENOMIC DNA]</scope>
    <source>
        <strain evidence="2 3">JCM 16114</strain>
    </source>
</reference>
<organism evidence="2 3">
    <name type="scientific">Nonomuraea monospora</name>
    <dbReference type="NCBI Taxonomy" id="568818"/>
    <lineage>
        <taxon>Bacteria</taxon>
        <taxon>Bacillati</taxon>
        <taxon>Actinomycetota</taxon>
        <taxon>Actinomycetes</taxon>
        <taxon>Streptosporangiales</taxon>
        <taxon>Streptosporangiaceae</taxon>
        <taxon>Nonomuraea</taxon>
    </lineage>
</organism>
<gene>
    <name evidence="2" type="ORF">GCM10009850_074730</name>
</gene>